<feature type="compositionally biased region" description="Basic residues" evidence="1">
    <location>
        <begin position="1"/>
        <end position="12"/>
    </location>
</feature>
<feature type="compositionally biased region" description="Polar residues" evidence="1">
    <location>
        <begin position="29"/>
        <end position="38"/>
    </location>
</feature>
<feature type="compositionally biased region" description="Basic residues" evidence="1">
    <location>
        <begin position="534"/>
        <end position="557"/>
    </location>
</feature>
<dbReference type="PANTHER" id="PTHR47203">
    <property type="match status" value="1"/>
</dbReference>
<gene>
    <name evidence="3" type="ORF">VMCG_01885</name>
</gene>
<feature type="compositionally biased region" description="Acidic residues" evidence="1">
    <location>
        <begin position="572"/>
        <end position="582"/>
    </location>
</feature>
<dbReference type="CDD" id="cd00056">
    <property type="entry name" value="ENDO3c"/>
    <property type="match status" value="1"/>
</dbReference>
<evidence type="ECO:0000259" key="2">
    <source>
        <dbReference type="SMART" id="SM00478"/>
    </source>
</evidence>
<dbReference type="InterPro" id="IPR011257">
    <property type="entry name" value="DNA_glycosylase"/>
</dbReference>
<dbReference type="OrthoDB" id="5607at2759"/>
<name>A0A423X3R6_9PEZI</name>
<sequence length="618" mass="68943">MPAKGRGSKGHRVPVSGGWKAAHGMGVSPENTDGNIVQSRLRPRVAKVGANVTKVKTHTVTVQATQHEIKTEQGEVETSLATEVVKHSEADASEPLKRVRRTTRASQRIGLKVQDITEGTEDIQINKDVTIEEIVGKGPRGTKRKRTTRIFMASKGRSAYETYVKVPWRTTPYPDFHRPSPDACERVCALLEGQHGHCPRPDDIPPPSLDVAGCGQVRQVIDAIVRTVISANTTFENADKAIKRLYEAFGTVTKNLQLDADEYPGLHHCLDYSKIRSASAEEVAEAIKPSGNHFMRAKWIKGLLEGTYKINAERAEAFRNETPDDPATVLAADKLSDKQKQSEIWMFENGILHLEHYRALSTKDAMDELVSWEGIAVKTAACVMLFCMQQPVFALDTHCLRLAKWLEWTPHDAGEQATFAHLDALVPDDLKYPLHQLFIRHGQVCLRCKEKSNKGSAGWDECVCPLEDLLKRDGKEVPPPKPKKVVKSEETHVDKEDDMHTEAAPSKKRGRRPKQEVEDDKEDVNDDDYEQPPKKRRPGAKKKAAGTVASRRRTRGRKTVDEDASQTKSQEEVEQEPADVDVVEALPNPEKNDEMVANMEVDDESSGLSEHSDSEFMA</sequence>
<evidence type="ECO:0000313" key="4">
    <source>
        <dbReference type="Proteomes" id="UP000283895"/>
    </source>
</evidence>
<evidence type="ECO:0000313" key="3">
    <source>
        <dbReference type="EMBL" id="ROW10325.1"/>
    </source>
</evidence>
<dbReference type="SMART" id="SM00478">
    <property type="entry name" value="ENDO3c"/>
    <property type="match status" value="1"/>
</dbReference>
<dbReference type="SUPFAM" id="SSF48150">
    <property type="entry name" value="DNA-glycosylase"/>
    <property type="match status" value="1"/>
</dbReference>
<dbReference type="GO" id="GO:0006285">
    <property type="term" value="P:base-excision repair, AP site formation"/>
    <property type="evidence" value="ECO:0007669"/>
    <property type="project" value="UniProtKB-ARBA"/>
</dbReference>
<dbReference type="PANTHER" id="PTHR47203:SF1">
    <property type="entry name" value="HYPOTHETICAL BASE EXCISION DNA REPAIR PROTEIN (EUROFUNG)"/>
    <property type="match status" value="1"/>
</dbReference>
<dbReference type="GO" id="GO:0003824">
    <property type="term" value="F:catalytic activity"/>
    <property type="evidence" value="ECO:0007669"/>
    <property type="project" value="InterPro"/>
</dbReference>
<dbReference type="Proteomes" id="UP000283895">
    <property type="component" value="Unassembled WGS sequence"/>
</dbReference>
<feature type="compositionally biased region" description="Basic and acidic residues" evidence="1">
    <location>
        <begin position="486"/>
        <end position="501"/>
    </location>
</feature>
<comment type="caution">
    <text evidence="3">The sequence shown here is derived from an EMBL/GenBank/DDBJ whole genome shotgun (WGS) entry which is preliminary data.</text>
</comment>
<feature type="domain" description="HhH-GPD" evidence="2">
    <location>
        <begin position="229"/>
        <end position="444"/>
    </location>
</feature>
<dbReference type="EMBL" id="LKEA01000003">
    <property type="protein sequence ID" value="ROW10325.1"/>
    <property type="molecule type" value="Genomic_DNA"/>
</dbReference>
<dbReference type="Pfam" id="PF00730">
    <property type="entry name" value="HhH-GPD"/>
    <property type="match status" value="1"/>
</dbReference>
<organism evidence="3 4">
    <name type="scientific">Cytospora schulzeri</name>
    <dbReference type="NCBI Taxonomy" id="448051"/>
    <lineage>
        <taxon>Eukaryota</taxon>
        <taxon>Fungi</taxon>
        <taxon>Dikarya</taxon>
        <taxon>Ascomycota</taxon>
        <taxon>Pezizomycotina</taxon>
        <taxon>Sordariomycetes</taxon>
        <taxon>Sordariomycetidae</taxon>
        <taxon>Diaporthales</taxon>
        <taxon>Cytosporaceae</taxon>
        <taxon>Cytospora</taxon>
    </lineage>
</organism>
<protein>
    <recommendedName>
        <fullName evidence="2">HhH-GPD domain-containing protein</fullName>
    </recommendedName>
</protein>
<proteinExistence type="predicted"/>
<dbReference type="Gene3D" id="1.10.340.30">
    <property type="entry name" value="Hypothetical protein, domain 2"/>
    <property type="match status" value="1"/>
</dbReference>
<feature type="region of interest" description="Disordered" evidence="1">
    <location>
        <begin position="1"/>
        <end position="38"/>
    </location>
</feature>
<feature type="compositionally biased region" description="Acidic residues" evidence="1">
    <location>
        <begin position="517"/>
        <end position="530"/>
    </location>
</feature>
<feature type="region of interest" description="Disordered" evidence="1">
    <location>
        <begin position="472"/>
        <end position="595"/>
    </location>
</feature>
<reference evidence="3 4" key="1">
    <citation type="submission" date="2015-09" db="EMBL/GenBank/DDBJ databases">
        <title>Host preference determinants of Valsa canker pathogens revealed by comparative genomics.</title>
        <authorList>
            <person name="Yin Z."/>
            <person name="Huang L."/>
        </authorList>
    </citation>
    <scope>NUCLEOTIDE SEQUENCE [LARGE SCALE GENOMIC DNA]</scope>
    <source>
        <strain evidence="3 4">03-1</strain>
    </source>
</reference>
<evidence type="ECO:0000256" key="1">
    <source>
        <dbReference type="SAM" id="MobiDB-lite"/>
    </source>
</evidence>
<dbReference type="STRING" id="356882.A0A423X3R6"/>
<keyword evidence="4" id="KW-1185">Reference proteome</keyword>
<dbReference type="InterPro" id="IPR003265">
    <property type="entry name" value="HhH-GPD_domain"/>
</dbReference>
<accession>A0A423X3R6</accession>
<dbReference type="AlphaFoldDB" id="A0A423X3R6"/>